<evidence type="ECO:0000256" key="4">
    <source>
        <dbReference type="ARBA" id="ARBA00022912"/>
    </source>
</evidence>
<dbReference type="EMBL" id="CP012502">
    <property type="protein sequence ID" value="AOM82718.1"/>
    <property type="molecule type" value="Genomic_DNA"/>
</dbReference>
<dbReference type="SMART" id="SM00226">
    <property type="entry name" value="LMWPc"/>
    <property type="match status" value="1"/>
</dbReference>
<evidence type="ECO:0000313" key="8">
    <source>
        <dbReference type="EMBL" id="AOM82718.1"/>
    </source>
</evidence>
<dbReference type="PANTHER" id="PTHR11717">
    <property type="entry name" value="LOW MOLECULAR WEIGHT PROTEIN TYROSINE PHOSPHATASE"/>
    <property type="match status" value="1"/>
</dbReference>
<name>A0A1D7QUS2_9BACI</name>
<comment type="catalytic activity">
    <reaction evidence="5">
        <text>O-phospho-L-tyrosyl-[protein] + H2O = L-tyrosyl-[protein] + phosphate</text>
        <dbReference type="Rhea" id="RHEA:10684"/>
        <dbReference type="Rhea" id="RHEA-COMP:10136"/>
        <dbReference type="Rhea" id="RHEA-COMP:20101"/>
        <dbReference type="ChEBI" id="CHEBI:15377"/>
        <dbReference type="ChEBI" id="CHEBI:43474"/>
        <dbReference type="ChEBI" id="CHEBI:46858"/>
        <dbReference type="ChEBI" id="CHEBI:61978"/>
        <dbReference type="EC" id="3.1.3.48"/>
    </reaction>
</comment>
<feature type="active site" description="Nucleophile" evidence="6">
    <location>
        <position position="8"/>
    </location>
</feature>
<feature type="domain" description="Phosphotyrosine protein phosphatase I" evidence="7">
    <location>
        <begin position="2"/>
        <end position="149"/>
    </location>
</feature>
<evidence type="ECO:0000256" key="6">
    <source>
        <dbReference type="PIRSR" id="PIRSR617867-1"/>
    </source>
</evidence>
<protein>
    <recommendedName>
        <fullName evidence="2">protein-tyrosine-phosphatase</fullName>
        <ecNumber evidence="2">3.1.3.48</ecNumber>
    </recommendedName>
</protein>
<evidence type="ECO:0000256" key="2">
    <source>
        <dbReference type="ARBA" id="ARBA00013064"/>
    </source>
</evidence>
<dbReference type="Gene3D" id="3.40.50.2300">
    <property type="match status" value="1"/>
</dbReference>
<organism evidence="8 9">
    <name type="scientific">Salisediminibacterium beveridgei</name>
    <dbReference type="NCBI Taxonomy" id="632773"/>
    <lineage>
        <taxon>Bacteria</taxon>
        <taxon>Bacillati</taxon>
        <taxon>Bacillota</taxon>
        <taxon>Bacilli</taxon>
        <taxon>Bacillales</taxon>
        <taxon>Bacillaceae</taxon>
        <taxon>Salisediminibacterium</taxon>
    </lineage>
</organism>
<dbReference type="Pfam" id="PF01451">
    <property type="entry name" value="LMWPc"/>
    <property type="match status" value="1"/>
</dbReference>
<dbReference type="CDD" id="cd16343">
    <property type="entry name" value="LMWPTP"/>
    <property type="match status" value="1"/>
</dbReference>
<proteinExistence type="inferred from homology"/>
<gene>
    <name evidence="8" type="ORF">BBEV_1355</name>
</gene>
<comment type="similarity">
    <text evidence="1">Belongs to the low molecular weight phosphotyrosine protein phosphatase family.</text>
</comment>
<evidence type="ECO:0000259" key="7">
    <source>
        <dbReference type="SMART" id="SM00226"/>
    </source>
</evidence>
<accession>A0A1D7QUS2</accession>
<dbReference type="PRINTS" id="PR00719">
    <property type="entry name" value="LMWPTPASE"/>
</dbReference>
<keyword evidence="3 8" id="KW-0378">Hydrolase</keyword>
<dbReference type="InterPro" id="IPR023485">
    <property type="entry name" value="Ptyr_pPase"/>
</dbReference>
<keyword evidence="9" id="KW-1185">Reference proteome</keyword>
<dbReference type="PANTHER" id="PTHR11717:SF7">
    <property type="entry name" value="LOW MOLECULAR WEIGHT PHOSPHOTYROSINE PROTEIN PHOSPHATASE"/>
    <property type="match status" value="1"/>
</dbReference>
<keyword evidence="4" id="KW-0904">Protein phosphatase</keyword>
<dbReference type="AlphaFoldDB" id="A0A1D7QUS2"/>
<dbReference type="GO" id="GO:0004725">
    <property type="term" value="F:protein tyrosine phosphatase activity"/>
    <property type="evidence" value="ECO:0007669"/>
    <property type="project" value="UniProtKB-EC"/>
</dbReference>
<evidence type="ECO:0000256" key="3">
    <source>
        <dbReference type="ARBA" id="ARBA00022801"/>
    </source>
</evidence>
<dbReference type="PATRIC" id="fig|632773.3.peg.1430"/>
<dbReference type="OrthoDB" id="9784339at2"/>
<reference evidence="8 9" key="1">
    <citation type="submission" date="2015-08" db="EMBL/GenBank/DDBJ databases">
        <title>The complete genome sequence of Bacillus beveridgei MLTeJB.</title>
        <authorList>
            <person name="Hanson T.E."/>
            <person name="Mesa C."/>
            <person name="Basesman S.M."/>
            <person name="Oremland R.S."/>
        </authorList>
    </citation>
    <scope>NUCLEOTIDE SEQUENCE [LARGE SCALE GENOMIC DNA]</scope>
    <source>
        <strain evidence="8 9">MLTeJB</strain>
    </source>
</reference>
<dbReference type="InterPro" id="IPR017867">
    <property type="entry name" value="Tyr_phospatase_low_mol_wt"/>
</dbReference>
<evidence type="ECO:0000313" key="9">
    <source>
        <dbReference type="Proteomes" id="UP000094463"/>
    </source>
</evidence>
<evidence type="ECO:0000256" key="1">
    <source>
        <dbReference type="ARBA" id="ARBA00011063"/>
    </source>
</evidence>
<feature type="active site" evidence="6">
    <location>
        <position position="14"/>
    </location>
</feature>
<sequence length="157" mass="17682">MIRIMFVCLGNICRSPMAEAIARAKINEKGLEDKIHVGSSGTGNWHIGRRPHEGTLEILEKKGIDHANLSGSQTKSADFYEWDYFIAMDSSNEHHLINLKPDDSQAVIERLLSYHPSTGLSEVPDPYFTGNFIEVYDLIERSISKLIEEVIQLHVSS</sequence>
<dbReference type="EC" id="3.1.3.48" evidence="2"/>
<evidence type="ECO:0000256" key="5">
    <source>
        <dbReference type="ARBA" id="ARBA00051722"/>
    </source>
</evidence>
<dbReference type="InterPro" id="IPR036196">
    <property type="entry name" value="Ptyr_pPase_sf"/>
</dbReference>
<dbReference type="Proteomes" id="UP000094463">
    <property type="component" value="Chromosome"/>
</dbReference>
<dbReference type="KEGG" id="bbev:BBEV_1355"/>
<dbReference type="InterPro" id="IPR050438">
    <property type="entry name" value="LMW_PTPase"/>
</dbReference>
<dbReference type="STRING" id="632773.BBEV_1355"/>
<feature type="active site" description="Proton donor" evidence="6">
    <location>
        <position position="125"/>
    </location>
</feature>
<dbReference type="SUPFAM" id="SSF52788">
    <property type="entry name" value="Phosphotyrosine protein phosphatases I"/>
    <property type="match status" value="1"/>
</dbReference>